<dbReference type="Gene3D" id="1.10.10.10">
    <property type="entry name" value="Winged helix-like DNA-binding domain superfamily/Winged helix DNA-binding domain"/>
    <property type="match status" value="1"/>
</dbReference>
<dbReference type="AlphaFoldDB" id="A0A1H1GH13"/>
<reference evidence="2" key="1">
    <citation type="submission" date="2016-10" db="EMBL/GenBank/DDBJ databases">
        <authorList>
            <person name="Varghese N."/>
            <person name="Submissions S."/>
        </authorList>
    </citation>
    <scope>NUCLEOTIDE SEQUENCE [LARGE SCALE GENOMIC DNA]</scope>
    <source>
        <strain evidence="2">DSM 24767</strain>
    </source>
</reference>
<evidence type="ECO:0000313" key="1">
    <source>
        <dbReference type="EMBL" id="SDR12481.1"/>
    </source>
</evidence>
<dbReference type="Proteomes" id="UP000198848">
    <property type="component" value="Unassembled WGS sequence"/>
</dbReference>
<proteinExistence type="predicted"/>
<evidence type="ECO:0008006" key="3">
    <source>
        <dbReference type="Google" id="ProtNLM"/>
    </source>
</evidence>
<accession>A0A1H1GH13</accession>
<dbReference type="OrthoDB" id="285635at2157"/>
<dbReference type="InterPro" id="IPR036388">
    <property type="entry name" value="WH-like_DNA-bd_sf"/>
</dbReference>
<keyword evidence="2" id="KW-1185">Reference proteome</keyword>
<dbReference type="SUPFAM" id="SSF46785">
    <property type="entry name" value="Winged helix' DNA-binding domain"/>
    <property type="match status" value="1"/>
</dbReference>
<protein>
    <recommendedName>
        <fullName evidence="3">MarR family protein</fullName>
    </recommendedName>
</protein>
<evidence type="ECO:0000313" key="2">
    <source>
        <dbReference type="Proteomes" id="UP000198848"/>
    </source>
</evidence>
<gene>
    <name evidence="1" type="ORF">SAMN04489842_2428</name>
</gene>
<name>A0A1H1GH13_NATTX</name>
<dbReference type="InterPro" id="IPR036390">
    <property type="entry name" value="WH_DNA-bd_sf"/>
</dbReference>
<organism evidence="1 2">
    <name type="scientific">Natronobacterium texcoconense</name>
    <dbReference type="NCBI Taxonomy" id="1095778"/>
    <lineage>
        <taxon>Archaea</taxon>
        <taxon>Methanobacteriati</taxon>
        <taxon>Methanobacteriota</taxon>
        <taxon>Stenosarchaea group</taxon>
        <taxon>Halobacteria</taxon>
        <taxon>Halobacteriales</taxon>
        <taxon>Natrialbaceae</taxon>
        <taxon>Natronobacterium</taxon>
    </lineage>
</organism>
<sequence>MVERVPWMAPVDYEIMLFFDEHAIQVSPRVLAANTGYDRQYVSKRCRTLSEAGLLEDIDTGLYQLTETGAAYLEGKLDADDLENDESK</sequence>
<dbReference type="EMBL" id="FNLC01000002">
    <property type="protein sequence ID" value="SDR12481.1"/>
    <property type="molecule type" value="Genomic_DNA"/>
</dbReference>
<dbReference type="RefSeq" id="WP_090382002.1">
    <property type="nucleotide sequence ID" value="NZ_FNLC01000002.1"/>
</dbReference>